<dbReference type="AlphaFoldDB" id="A0A392UZ22"/>
<evidence type="ECO:0000313" key="1">
    <source>
        <dbReference type="EMBL" id="MCI80121.1"/>
    </source>
</evidence>
<evidence type="ECO:0000313" key="2">
    <source>
        <dbReference type="Proteomes" id="UP000265520"/>
    </source>
</evidence>
<proteinExistence type="predicted"/>
<comment type="caution">
    <text evidence="1">The sequence shown here is derived from an EMBL/GenBank/DDBJ whole genome shotgun (WGS) entry which is preliminary data.</text>
</comment>
<accession>A0A392UZ22</accession>
<keyword evidence="2" id="KW-1185">Reference proteome</keyword>
<dbReference type="Proteomes" id="UP000265520">
    <property type="component" value="Unassembled WGS sequence"/>
</dbReference>
<organism evidence="1 2">
    <name type="scientific">Trifolium medium</name>
    <dbReference type="NCBI Taxonomy" id="97028"/>
    <lineage>
        <taxon>Eukaryota</taxon>
        <taxon>Viridiplantae</taxon>
        <taxon>Streptophyta</taxon>
        <taxon>Embryophyta</taxon>
        <taxon>Tracheophyta</taxon>
        <taxon>Spermatophyta</taxon>
        <taxon>Magnoliopsida</taxon>
        <taxon>eudicotyledons</taxon>
        <taxon>Gunneridae</taxon>
        <taxon>Pentapetalae</taxon>
        <taxon>rosids</taxon>
        <taxon>fabids</taxon>
        <taxon>Fabales</taxon>
        <taxon>Fabaceae</taxon>
        <taxon>Papilionoideae</taxon>
        <taxon>50 kb inversion clade</taxon>
        <taxon>NPAAA clade</taxon>
        <taxon>Hologalegina</taxon>
        <taxon>IRL clade</taxon>
        <taxon>Trifolieae</taxon>
        <taxon>Trifolium</taxon>
    </lineage>
</organism>
<sequence>LTNTTACDTAFLNARSPTSTDGDRYVTAPGMMTFSTYCEPTS</sequence>
<reference evidence="1 2" key="1">
    <citation type="journal article" date="2018" name="Front. Plant Sci.">
        <title>Red Clover (Trifolium pratense) and Zigzag Clover (T. medium) - A Picture of Genomic Similarities and Differences.</title>
        <authorList>
            <person name="Dluhosova J."/>
            <person name="Istvanek J."/>
            <person name="Nedelnik J."/>
            <person name="Repkova J."/>
        </authorList>
    </citation>
    <scope>NUCLEOTIDE SEQUENCE [LARGE SCALE GENOMIC DNA]</scope>
    <source>
        <strain evidence="2">cv. 10/8</strain>
        <tissue evidence="1">Leaf</tissue>
    </source>
</reference>
<protein>
    <submittedName>
        <fullName evidence="1">Uncharacterized protein</fullName>
    </submittedName>
</protein>
<name>A0A392UZ22_9FABA</name>
<feature type="non-terminal residue" evidence="1">
    <location>
        <position position="1"/>
    </location>
</feature>
<dbReference type="EMBL" id="LXQA010988304">
    <property type="protein sequence ID" value="MCI80121.1"/>
    <property type="molecule type" value="Genomic_DNA"/>
</dbReference>